<dbReference type="OrthoDB" id="9813903at2"/>
<dbReference type="PROSITE" id="PS51833">
    <property type="entry name" value="HDOD"/>
    <property type="match status" value="1"/>
</dbReference>
<dbReference type="EMBL" id="RIZI01000117">
    <property type="protein sequence ID" value="RNF68694.1"/>
    <property type="molecule type" value="Genomic_DNA"/>
</dbReference>
<feature type="domain" description="GGDEF" evidence="2">
    <location>
        <begin position="499"/>
        <end position="631"/>
    </location>
</feature>
<dbReference type="InterPro" id="IPR000160">
    <property type="entry name" value="GGDEF_dom"/>
</dbReference>
<dbReference type="PANTHER" id="PTHR45138">
    <property type="entry name" value="REGULATORY COMPONENTS OF SENSORY TRANSDUCTION SYSTEM"/>
    <property type="match status" value="1"/>
</dbReference>
<dbReference type="InterPro" id="IPR013976">
    <property type="entry name" value="HDOD"/>
</dbReference>
<feature type="domain" description="HDOD" evidence="3">
    <location>
        <begin position="15"/>
        <end position="210"/>
    </location>
</feature>
<evidence type="ECO:0000313" key="4">
    <source>
        <dbReference type="EMBL" id="RNF68694.1"/>
    </source>
</evidence>
<dbReference type="EC" id="2.7.7.65" evidence="1"/>
<dbReference type="CDD" id="cd01949">
    <property type="entry name" value="GGDEF"/>
    <property type="match status" value="1"/>
</dbReference>
<comment type="caution">
    <text evidence="4">The sequence shown here is derived from an EMBL/GenBank/DDBJ whole genome shotgun (WGS) entry which is preliminary data.</text>
</comment>
<dbReference type="RefSeq" id="WP_123101960.1">
    <property type="nucleotide sequence ID" value="NZ_CP127527.1"/>
</dbReference>
<dbReference type="Gene3D" id="3.30.70.270">
    <property type="match status" value="1"/>
</dbReference>
<dbReference type="InterPro" id="IPR029787">
    <property type="entry name" value="Nucleotide_cyclase"/>
</dbReference>
<dbReference type="GO" id="GO:0043709">
    <property type="term" value="P:cell adhesion involved in single-species biofilm formation"/>
    <property type="evidence" value="ECO:0007669"/>
    <property type="project" value="TreeGrafter"/>
</dbReference>
<dbReference type="AlphaFoldDB" id="A0A3M8RNH2"/>
<dbReference type="SMART" id="SM00267">
    <property type="entry name" value="GGDEF"/>
    <property type="match status" value="1"/>
</dbReference>
<dbReference type="Pfam" id="PF00990">
    <property type="entry name" value="GGDEF"/>
    <property type="match status" value="1"/>
</dbReference>
<evidence type="ECO:0000259" key="3">
    <source>
        <dbReference type="PROSITE" id="PS51833"/>
    </source>
</evidence>
<protein>
    <recommendedName>
        <fullName evidence="1">diguanylate cyclase</fullName>
        <ecNumber evidence="1">2.7.7.65</ecNumber>
    </recommendedName>
</protein>
<dbReference type="InterPro" id="IPR011006">
    <property type="entry name" value="CheY-like_superfamily"/>
</dbReference>
<evidence type="ECO:0000256" key="1">
    <source>
        <dbReference type="ARBA" id="ARBA00012528"/>
    </source>
</evidence>
<dbReference type="SUPFAM" id="SSF55073">
    <property type="entry name" value="Nucleotide cyclase"/>
    <property type="match status" value="1"/>
</dbReference>
<gene>
    <name evidence="4" type="ORF">EC580_02730</name>
</gene>
<dbReference type="InterPro" id="IPR043128">
    <property type="entry name" value="Rev_trsase/Diguanyl_cyclase"/>
</dbReference>
<dbReference type="Gene3D" id="1.10.3210.10">
    <property type="entry name" value="Hypothetical protein af1432"/>
    <property type="match status" value="1"/>
</dbReference>
<dbReference type="NCBIfam" id="TIGR00254">
    <property type="entry name" value="GGDEF"/>
    <property type="match status" value="1"/>
</dbReference>
<dbReference type="SUPFAM" id="SSF109604">
    <property type="entry name" value="HD-domain/PDEase-like"/>
    <property type="match status" value="1"/>
</dbReference>
<dbReference type="PROSITE" id="PS50887">
    <property type="entry name" value="GGDEF"/>
    <property type="match status" value="1"/>
</dbReference>
<evidence type="ECO:0000259" key="2">
    <source>
        <dbReference type="PROSITE" id="PS50887"/>
    </source>
</evidence>
<organism evidence="4">
    <name type="scientific">Acidithiobacillus sulfuriphilus</name>
    <dbReference type="NCBI Taxonomy" id="1867749"/>
    <lineage>
        <taxon>Bacteria</taxon>
        <taxon>Pseudomonadati</taxon>
        <taxon>Pseudomonadota</taxon>
        <taxon>Acidithiobacillia</taxon>
        <taxon>Acidithiobacillales</taxon>
        <taxon>Acidithiobacillaceae</taxon>
        <taxon>Acidithiobacillus</taxon>
    </lineage>
</organism>
<dbReference type="Pfam" id="PF08668">
    <property type="entry name" value="HDOD"/>
    <property type="match status" value="1"/>
</dbReference>
<dbReference type="FunFam" id="3.30.70.270:FF:000001">
    <property type="entry name" value="Diguanylate cyclase domain protein"/>
    <property type="match status" value="1"/>
</dbReference>
<dbReference type="PANTHER" id="PTHR45138:SF5">
    <property type="entry name" value="BIFUNCTIONAL PERIPLASMIC SUBSTRATE BINDING PROTEIN_CYTOPLASMIC DIGUANYLATE CYCLASE"/>
    <property type="match status" value="1"/>
</dbReference>
<reference evidence="4" key="1">
    <citation type="submission" date="2018-10" db="EMBL/GenBank/DDBJ databases">
        <title>Acidithiobacillus sulfuriphilus sp. nov.: an extremely acidophilic sulfur-oxidizing chemolithotroph isolated from a neutral pH environment.</title>
        <authorList>
            <person name="Falagan C."/>
            <person name="Moya-Beltran A."/>
            <person name="Quatrini R."/>
            <person name="Johnson D.B."/>
        </authorList>
    </citation>
    <scope>NUCLEOTIDE SEQUENCE [LARGE SCALE GENOMIC DNA]</scope>
    <source>
        <strain evidence="4">CJ-2</strain>
    </source>
</reference>
<dbReference type="GO" id="GO:0005886">
    <property type="term" value="C:plasma membrane"/>
    <property type="evidence" value="ECO:0007669"/>
    <property type="project" value="TreeGrafter"/>
</dbReference>
<dbReference type="GO" id="GO:1902201">
    <property type="term" value="P:negative regulation of bacterial-type flagellum-dependent cell motility"/>
    <property type="evidence" value="ECO:0007669"/>
    <property type="project" value="TreeGrafter"/>
</dbReference>
<proteinExistence type="predicted"/>
<name>A0A3M8RNH2_9PROT</name>
<dbReference type="SUPFAM" id="SSF52172">
    <property type="entry name" value="CheY-like"/>
    <property type="match status" value="1"/>
</dbReference>
<accession>A0A3M8RNH2</accession>
<dbReference type="GO" id="GO:0052621">
    <property type="term" value="F:diguanylate cyclase activity"/>
    <property type="evidence" value="ECO:0007669"/>
    <property type="project" value="UniProtKB-EC"/>
</dbReference>
<dbReference type="InterPro" id="IPR050469">
    <property type="entry name" value="Diguanylate_Cyclase"/>
</dbReference>
<sequence>MDRRIFEQLRKTGRLPSPKGVSLEVARLIDAQNTTSRDLAQVIQSDPALTGKLLRLANIAIHFERRPVVAVGEAILILGFAQVKRLVLALSLMSDPGRPCPTFPYAAFWTRSLLTGLVAQRLVKQLGMAPVDEMFTVGLLSQVGRLALASLHPQDYAALLVAPEAADPHWLRQQEHGQLGADHDELTAIMLEDWGLPQIYVEAAYFQESKIALGGGLPVERHVLVAQMLHLADLVSGLCLSSPAAGREGQEEALALAGRLGVSRESLFALGEELLRHWGEWSGLLQEVVPIVAPFAPMVPAAAGADTVGPAKSIFGNMAILLVAAPGKGGDGFPEGLIRHGHEVLVVESPLGATSFDPLRLAQMVIVDWRLPDGPCRNDCAALRAASWAEPPYVLGVGPALDEVQLLAAFQAGLDAYEAAPLSSQVLDAHLQVVLRLQETQRTRQRKWQKLHSFAASLAHSNRELRQAALTDSLTGLRNRRYAVERLQQEWAVAERHGGNLAVMLLDLDQFKEINDDHGHELGDEVLCQFSMALRGLARQQDVLCRIGGDEFLVICPETPPAGARALGERICQGMDTVPLPAAAQGRLHVSVGIASLQDGVRDAEALLRAADHALYAAKQGGRNQVVVYAQAGAQG</sequence>